<dbReference type="Pfam" id="PF11817">
    <property type="entry name" value="Foie-gras_1"/>
    <property type="match status" value="1"/>
</dbReference>
<feature type="domain" description="Trafficking protein particle complex subunit 11" evidence="1">
    <location>
        <begin position="109"/>
        <end position="378"/>
    </location>
</feature>
<dbReference type="Proteomes" id="UP000267096">
    <property type="component" value="Unassembled WGS sequence"/>
</dbReference>
<evidence type="ECO:0000313" key="3">
    <source>
        <dbReference type="Proteomes" id="UP000267096"/>
    </source>
</evidence>
<keyword evidence="3" id="KW-1185">Reference proteome</keyword>
<proteinExistence type="predicted"/>
<evidence type="ECO:0000259" key="1">
    <source>
        <dbReference type="Pfam" id="PF11817"/>
    </source>
</evidence>
<dbReference type="PANTHER" id="PTHR14374">
    <property type="entry name" value="FOIE GRAS"/>
    <property type="match status" value="1"/>
</dbReference>
<sequence length="904" mass="101971">MELVAQSRNELFVIGGDDDLRILKEISVKRAFRLESAFHELAQAFYQQCIKQIRARSIPNNFSNLIIRQQFKLAFISELRQDTHTALRHYKLAYQNCIESEPAESELFEWRQVTGLINYKICQLSFLHSTALEAISQQRRHVSHMFATSPGQYPSAQLAAIEFALWKSKQCSMFADLFERAVVNGLAAMSTQHPGIHLHASADHLRLANELIDSMRSALSLSSSVADHLISPQPDPLQSQQSSWSTVVFYGQRPWRVSTESGGGLADSITENNARITLEQRCMPNHKRCLALLSSAMSQFKKYKCVRMQRHIMLLMADEYAALNHHSKALQFISHVLWECRIEKFTLPISLLLSRSLMSSFFVADLKEFVSSSVQILNIHSFPSFESISAHIAMNINRIRNAQPPLSPLPSFQLSDAQLIACQQQWMNVFSERVFFSLSAPRIDAFVRAHASFLCTEQAIASGSTLILKVSLYSCACVAMHFERLRVNVSDASTTTTNAERLPMFEFLSENIELKPNCETNFFYELNLDVNEFLETKLIVVSGLNLEFGSLHSCVYGTLDWEFTSLTMGVPESAYRTSMLDSRIGMPSIKVYPREASVRLEGDLKGDALLGQVANLSLKLVCDENEALPERLRVEWYAESCKEDVPSSVQTATSTSTSITTAQSKSSPLLFLNSQNKLIDSDQLCVDIASLHTTETPNSPVEIPLTIGYCAQAVGTLYIVIKNELIESPMMEIEFFARCDIETMAELVIGDIQWKPFVYASKTEIAIVNETNPVFFDFTSLPFTFSSFVRKLSSQFIHIHSTFYFLECGYRVGRRRAETSRNPKLWVLSQLDAGVVYPRRAPLSITAQICTSQCIVRTAIPILFSIKNLHSEPADLHITIEMTDLFMFAGNKEVGDRLNQSFRS</sequence>
<accession>A0A3P6R7M7</accession>
<name>A0A3P6R7M7_ANISI</name>
<dbReference type="OrthoDB" id="6278596at2759"/>
<evidence type="ECO:0000313" key="2">
    <source>
        <dbReference type="EMBL" id="VDK56749.1"/>
    </source>
</evidence>
<reference evidence="2 3" key="1">
    <citation type="submission" date="2018-11" db="EMBL/GenBank/DDBJ databases">
        <authorList>
            <consortium name="Pathogen Informatics"/>
        </authorList>
    </citation>
    <scope>NUCLEOTIDE SEQUENCE [LARGE SCALE GENOMIC DNA]</scope>
</reference>
<dbReference type="EMBL" id="UYRR01032769">
    <property type="protein sequence ID" value="VDK56749.1"/>
    <property type="molecule type" value="Genomic_DNA"/>
</dbReference>
<dbReference type="InterPro" id="IPR021773">
    <property type="entry name" value="TPC11"/>
</dbReference>
<dbReference type="PANTHER" id="PTHR14374:SF0">
    <property type="entry name" value="TRAFFICKING PROTEIN PARTICLE COMPLEX SUBUNIT 11"/>
    <property type="match status" value="1"/>
</dbReference>
<gene>
    <name evidence="2" type="ORF">ASIM_LOCUS16055</name>
</gene>
<dbReference type="GO" id="GO:0005737">
    <property type="term" value="C:cytoplasm"/>
    <property type="evidence" value="ECO:0007669"/>
    <property type="project" value="TreeGrafter"/>
</dbReference>
<dbReference type="AlphaFoldDB" id="A0A3P6R7M7"/>
<organism evidence="2 3">
    <name type="scientific">Anisakis simplex</name>
    <name type="common">Herring worm</name>
    <dbReference type="NCBI Taxonomy" id="6269"/>
    <lineage>
        <taxon>Eukaryota</taxon>
        <taxon>Metazoa</taxon>
        <taxon>Ecdysozoa</taxon>
        <taxon>Nematoda</taxon>
        <taxon>Chromadorea</taxon>
        <taxon>Rhabditida</taxon>
        <taxon>Spirurina</taxon>
        <taxon>Ascaridomorpha</taxon>
        <taxon>Ascaridoidea</taxon>
        <taxon>Anisakidae</taxon>
        <taxon>Anisakis</taxon>
        <taxon>Anisakis simplex complex</taxon>
    </lineage>
</organism>
<protein>
    <recommendedName>
        <fullName evidence="1">Trafficking protein particle complex subunit 11 domain-containing protein</fullName>
    </recommendedName>
</protein>